<evidence type="ECO:0000313" key="3">
    <source>
        <dbReference type="Proteomes" id="UP001501326"/>
    </source>
</evidence>
<protein>
    <submittedName>
        <fullName evidence="2">Oxygenase MpaB family protein</fullName>
    </submittedName>
</protein>
<keyword evidence="3" id="KW-1185">Reference proteome</keyword>
<dbReference type="PANTHER" id="PTHR36151">
    <property type="entry name" value="BLR2777 PROTEIN"/>
    <property type="match status" value="1"/>
</dbReference>
<accession>A0ABN3UR30</accession>
<organism evidence="2 3">
    <name type="scientific">Pedococcus aerophilus</name>
    <dbReference type="NCBI Taxonomy" id="436356"/>
    <lineage>
        <taxon>Bacteria</taxon>
        <taxon>Bacillati</taxon>
        <taxon>Actinomycetota</taxon>
        <taxon>Actinomycetes</taxon>
        <taxon>Micrococcales</taxon>
        <taxon>Intrasporangiaceae</taxon>
        <taxon>Pedococcus</taxon>
    </lineage>
</organism>
<dbReference type="Proteomes" id="UP001501326">
    <property type="component" value="Unassembled WGS sequence"/>
</dbReference>
<proteinExistence type="predicted"/>
<evidence type="ECO:0000313" key="2">
    <source>
        <dbReference type="EMBL" id="GAA2737431.1"/>
    </source>
</evidence>
<name>A0ABN3UR30_9MICO</name>
<dbReference type="EMBL" id="BAAARN010000003">
    <property type="protein sequence ID" value="GAA2737431.1"/>
    <property type="molecule type" value="Genomic_DNA"/>
</dbReference>
<reference evidence="2 3" key="1">
    <citation type="journal article" date="2019" name="Int. J. Syst. Evol. Microbiol.">
        <title>The Global Catalogue of Microorganisms (GCM) 10K type strain sequencing project: providing services to taxonomists for standard genome sequencing and annotation.</title>
        <authorList>
            <consortium name="The Broad Institute Genomics Platform"/>
            <consortium name="The Broad Institute Genome Sequencing Center for Infectious Disease"/>
            <person name="Wu L."/>
            <person name="Ma J."/>
        </authorList>
    </citation>
    <scope>NUCLEOTIDE SEQUENCE [LARGE SCALE GENOMIC DNA]</scope>
    <source>
        <strain evidence="2 3">JCM 16378</strain>
    </source>
</reference>
<dbReference type="Pfam" id="PF09995">
    <property type="entry name" value="MPAB_Lcp_cat"/>
    <property type="match status" value="1"/>
</dbReference>
<dbReference type="InterPro" id="IPR018713">
    <property type="entry name" value="MPAB/Lcp_cat_dom"/>
</dbReference>
<dbReference type="RefSeq" id="WP_344193788.1">
    <property type="nucleotide sequence ID" value="NZ_BAAARN010000003.1"/>
</dbReference>
<gene>
    <name evidence="2" type="ORF">GCM10009867_24540</name>
</gene>
<sequence>MALLDPITGGAGALSAGARKQLANALRSKVAGNDAQVKAERIWGAEGPRWFTPEDPIWRVHADASMFPAGIRALLLQSLHPLAMAGVAGHSGYKGDPWGRLQRTSEFLATTTFGTIEDAEALITKIRGIHERVRGKAPDGRPYSASDPHLLKWVHVTEADSFLTAYQRYAVTPLTDAEADRYVEQSCIVAEALGVIDPPRTVAALRQTIEDYRPELESTEAAREAARFLLVHPPLPLAARAGYSALAAGAVAMLPRWARMPLRLPWLPVTERFVGRPIGGLATATVRWAMQDPEDVRRRALARRNVVA</sequence>
<feature type="domain" description="ER-bound oxygenase mpaB/mpaB'/Rubber oxygenase catalytic" evidence="1">
    <location>
        <begin position="58"/>
        <end position="273"/>
    </location>
</feature>
<dbReference type="PANTHER" id="PTHR36151:SF3">
    <property type="entry name" value="ER-BOUND OXYGENASE MPAB_MPAB'_RUBBER OXYGENASE CATALYTIC DOMAIN-CONTAINING PROTEIN"/>
    <property type="match status" value="1"/>
</dbReference>
<comment type="caution">
    <text evidence="2">The sequence shown here is derived from an EMBL/GenBank/DDBJ whole genome shotgun (WGS) entry which is preliminary data.</text>
</comment>
<evidence type="ECO:0000259" key="1">
    <source>
        <dbReference type="Pfam" id="PF09995"/>
    </source>
</evidence>